<dbReference type="InterPro" id="IPR053158">
    <property type="entry name" value="CapK_Type1_Caps_Biosynth"/>
</dbReference>
<reference evidence="2" key="2">
    <citation type="submission" date="2020-09" db="EMBL/GenBank/DDBJ databases">
        <authorList>
            <person name="Sun Q."/>
            <person name="Zhou Y."/>
        </authorList>
    </citation>
    <scope>NUCLEOTIDE SEQUENCE</scope>
    <source>
        <strain evidence="2">CGMCC 1.12187</strain>
    </source>
</reference>
<feature type="compositionally biased region" description="Basic and acidic residues" evidence="1">
    <location>
        <begin position="440"/>
        <end position="460"/>
    </location>
</feature>
<dbReference type="RefSeq" id="WP_229741858.1">
    <property type="nucleotide sequence ID" value="NZ_BMEQ01000016.1"/>
</dbReference>
<name>A0A917GZM9_9MICC</name>
<comment type="caution">
    <text evidence="2">The sequence shown here is derived from an EMBL/GenBank/DDBJ whole genome shotgun (WGS) entry which is preliminary data.</text>
</comment>
<protein>
    <submittedName>
        <fullName evidence="2">Coenzyme F390 synthetase</fullName>
    </submittedName>
</protein>
<dbReference type="Proteomes" id="UP000638848">
    <property type="component" value="Unassembled WGS sequence"/>
</dbReference>
<gene>
    <name evidence="2" type="ORF">GCM10011374_27890</name>
</gene>
<dbReference type="SUPFAM" id="SSF56801">
    <property type="entry name" value="Acetyl-CoA synthetase-like"/>
    <property type="match status" value="1"/>
</dbReference>
<keyword evidence="3" id="KW-1185">Reference proteome</keyword>
<evidence type="ECO:0000313" key="2">
    <source>
        <dbReference type="EMBL" id="GGG62997.1"/>
    </source>
</evidence>
<accession>A0A917GZM9</accession>
<evidence type="ECO:0000256" key="1">
    <source>
        <dbReference type="SAM" id="MobiDB-lite"/>
    </source>
</evidence>
<organism evidence="2 3">
    <name type="scientific">Kocuria dechangensis</name>
    <dbReference type="NCBI Taxonomy" id="1176249"/>
    <lineage>
        <taxon>Bacteria</taxon>
        <taxon>Bacillati</taxon>
        <taxon>Actinomycetota</taxon>
        <taxon>Actinomycetes</taxon>
        <taxon>Micrococcales</taxon>
        <taxon>Micrococcaceae</taxon>
        <taxon>Kocuria</taxon>
    </lineage>
</organism>
<evidence type="ECO:0000313" key="3">
    <source>
        <dbReference type="Proteomes" id="UP000638848"/>
    </source>
</evidence>
<dbReference type="Gene3D" id="3.40.50.12780">
    <property type="entry name" value="N-terminal domain of ligase-like"/>
    <property type="match status" value="1"/>
</dbReference>
<dbReference type="PANTHER" id="PTHR36932">
    <property type="entry name" value="CAPSULAR POLYSACCHARIDE BIOSYNTHESIS PROTEIN"/>
    <property type="match status" value="1"/>
</dbReference>
<proteinExistence type="predicted"/>
<feature type="region of interest" description="Disordered" evidence="1">
    <location>
        <begin position="437"/>
        <end position="460"/>
    </location>
</feature>
<dbReference type="AlphaFoldDB" id="A0A917GZM9"/>
<dbReference type="InterPro" id="IPR042099">
    <property type="entry name" value="ANL_N_sf"/>
</dbReference>
<dbReference type="EMBL" id="BMEQ01000016">
    <property type="protein sequence ID" value="GGG62997.1"/>
    <property type="molecule type" value="Genomic_DNA"/>
</dbReference>
<reference evidence="2" key="1">
    <citation type="journal article" date="2014" name="Int. J. Syst. Evol. Microbiol.">
        <title>Complete genome sequence of Corynebacterium casei LMG S-19264T (=DSM 44701T), isolated from a smear-ripened cheese.</title>
        <authorList>
            <consortium name="US DOE Joint Genome Institute (JGI-PGF)"/>
            <person name="Walter F."/>
            <person name="Albersmeier A."/>
            <person name="Kalinowski J."/>
            <person name="Ruckert C."/>
        </authorList>
    </citation>
    <scope>NUCLEOTIDE SEQUENCE</scope>
    <source>
        <strain evidence="2">CGMCC 1.12187</strain>
    </source>
</reference>
<dbReference type="PANTHER" id="PTHR36932:SF1">
    <property type="entry name" value="CAPSULAR POLYSACCHARIDE BIOSYNTHESIS PROTEIN"/>
    <property type="match status" value="1"/>
</dbReference>
<sequence>MEHDGWRALAVAWDTWWVEHAGTEALARRQRARLAALVRHARRSSPYYRRLYRDVPADVEDPRLLPPVTKRELMAHFDEWVTDPEVTLEALRRDFLADGTMVGRLYLGRYRAFTSSGSTGVPVVLLHDRSSWTVMNVVVRVRARRSLLTARDLPALLRHGLREAVLVATGGHFGGVVVAEDARRRSRLVARRVRVLSVLRPLPDLVAELNAFRPTALLGYPSAIALLAAEQDAGRLRIAPLLALTSGEALTAAARGRIAAALGCRVLEQYSASEAPGLAVGCRHGTLHVSTDRYLFEPVDERHRPVPPGVVSHTVLVTDLTNRVQPVIRYDLGDRVLVLPRPCPCGSPLPAVRVEGRSGDVLVFRAAGGGTVAVLPLALGTVVGETPGVRRFQAVRTTPETLSVRLDPEPGTDPAALRAAVDARLRAFLAERGLGTVSVEHSDEPPRPDRSGKFHEVRSA</sequence>